<comment type="function">
    <text evidence="9">Potential negative modulator of chondrocyte differentiation. Inhibits collagen fibrillogenesis in vitro. May influence chondrocyte's differentiation by acting on its cellular collagenous microenvironment.</text>
</comment>
<dbReference type="GO" id="GO:0004888">
    <property type="term" value="F:transmembrane signaling receptor activity"/>
    <property type="evidence" value="ECO:0007669"/>
    <property type="project" value="InterPro"/>
</dbReference>
<dbReference type="SMART" id="SM00013">
    <property type="entry name" value="LRRNT"/>
    <property type="match status" value="2"/>
</dbReference>
<feature type="domain" description="LRRNT" evidence="17">
    <location>
        <begin position="24"/>
        <end position="58"/>
    </location>
</feature>
<evidence type="ECO:0000259" key="17">
    <source>
        <dbReference type="SMART" id="SM00013"/>
    </source>
</evidence>
<evidence type="ECO:0000256" key="11">
    <source>
        <dbReference type="ARBA" id="ARBA00064652"/>
    </source>
</evidence>
<keyword evidence="20" id="KW-1185">Reference proteome</keyword>
<feature type="chain" id="PRO_5018300189" description="Chondroadherin-like protein" evidence="16">
    <location>
        <begin position="23"/>
        <end position="800"/>
    </location>
</feature>
<dbReference type="InterPro" id="IPR032675">
    <property type="entry name" value="LRR_dom_sf"/>
</dbReference>
<feature type="disulfide bond" evidence="14">
    <location>
        <begin position="25"/>
        <end position="31"/>
    </location>
</feature>
<dbReference type="SMART" id="SM00082">
    <property type="entry name" value="LRRCT"/>
    <property type="match status" value="2"/>
</dbReference>
<evidence type="ECO:0000256" key="9">
    <source>
        <dbReference type="ARBA" id="ARBA00053126"/>
    </source>
</evidence>
<dbReference type="SMART" id="SM00369">
    <property type="entry name" value="LRR_TYP"/>
    <property type="match status" value="16"/>
</dbReference>
<comment type="similarity">
    <text evidence="10">Belongs to the small leucine-rich proteoglycan (SLRP) family. SLRP class IV subfamily.</text>
</comment>
<evidence type="ECO:0000313" key="20">
    <source>
        <dbReference type="Proteomes" id="UP000281406"/>
    </source>
</evidence>
<dbReference type="EMBL" id="RJVU01049122">
    <property type="protein sequence ID" value="ROL42910.1"/>
    <property type="molecule type" value="Genomic_DNA"/>
</dbReference>
<feature type="domain" description="LRRCT" evidence="18">
    <location>
        <begin position="666"/>
        <end position="713"/>
    </location>
</feature>
<dbReference type="InterPro" id="IPR000483">
    <property type="entry name" value="Cys-rich_flank_reg_C"/>
</dbReference>
<dbReference type="Proteomes" id="UP000281406">
    <property type="component" value="Unassembled WGS sequence"/>
</dbReference>
<dbReference type="Pfam" id="PF13855">
    <property type="entry name" value="LRR_8"/>
    <property type="match status" value="4"/>
</dbReference>
<feature type="compositionally biased region" description="Basic residues" evidence="15">
    <location>
        <begin position="779"/>
        <end position="791"/>
    </location>
</feature>
<feature type="region of interest" description="Disordered" evidence="15">
    <location>
        <begin position="717"/>
        <end position="800"/>
    </location>
</feature>
<evidence type="ECO:0000256" key="3">
    <source>
        <dbReference type="ARBA" id="ARBA00022530"/>
    </source>
</evidence>
<keyword evidence="13" id="KW-0675">Receptor</keyword>
<feature type="compositionally biased region" description="Low complexity" evidence="15">
    <location>
        <begin position="753"/>
        <end position="764"/>
    </location>
</feature>
<dbReference type="Pfam" id="PF01463">
    <property type="entry name" value="LRRCT"/>
    <property type="match status" value="2"/>
</dbReference>
<evidence type="ECO:0000256" key="15">
    <source>
        <dbReference type="SAM" id="MobiDB-lite"/>
    </source>
</evidence>
<comment type="subcellular location">
    <subcellularLocation>
        <location evidence="1">Secreted</location>
        <location evidence="1">Extracellular space</location>
        <location evidence="1">Extracellular matrix</location>
    </subcellularLocation>
</comment>
<dbReference type="PANTHER" id="PTHR24369">
    <property type="entry name" value="ANTIGEN BSP, PUTATIVE-RELATED"/>
    <property type="match status" value="1"/>
</dbReference>
<dbReference type="FunFam" id="3.80.10.10:FF:000311">
    <property type="entry name" value="Chondroadherin-like a"/>
    <property type="match status" value="1"/>
</dbReference>
<dbReference type="PIRSF" id="PIRSF037595">
    <property type="entry name" value="Toll-like_receptor"/>
    <property type="match status" value="1"/>
</dbReference>
<dbReference type="InterPro" id="IPR001611">
    <property type="entry name" value="Leu-rich_rpt"/>
</dbReference>
<gene>
    <name evidence="19" type="ORF">DPX16_10966</name>
</gene>
<comment type="subunit">
    <text evidence="11">Associates with collagen and binds to collagen fibrils.</text>
</comment>
<keyword evidence="2" id="KW-0964">Secreted</keyword>
<dbReference type="InterPro" id="IPR050541">
    <property type="entry name" value="LRR_TM_domain-containing"/>
</dbReference>
<evidence type="ECO:0000256" key="10">
    <source>
        <dbReference type="ARBA" id="ARBA00061422"/>
    </source>
</evidence>
<comment type="similarity">
    <text evidence="13">Belongs to the Toll-like receptor family.</text>
</comment>
<keyword evidence="13" id="KW-0391">Immunity</keyword>
<keyword evidence="3" id="KW-0272">Extracellular matrix</keyword>
<keyword evidence="5 16" id="KW-0732">Signal</keyword>
<dbReference type="SUPFAM" id="SSF52058">
    <property type="entry name" value="L domain-like"/>
    <property type="match status" value="2"/>
</dbReference>
<evidence type="ECO:0000256" key="5">
    <source>
        <dbReference type="ARBA" id="ARBA00022729"/>
    </source>
</evidence>
<feature type="domain" description="LRRCT" evidence="18">
    <location>
        <begin position="301"/>
        <end position="349"/>
    </location>
</feature>
<dbReference type="FunFam" id="3.80.10.10:FF:000368">
    <property type="entry name" value="Chondroadherin like"/>
    <property type="match status" value="1"/>
</dbReference>
<dbReference type="GO" id="GO:0045087">
    <property type="term" value="P:innate immune response"/>
    <property type="evidence" value="ECO:0007669"/>
    <property type="project" value="UniProtKB-UniRule"/>
</dbReference>
<reference evidence="19 20" key="1">
    <citation type="submission" date="2018-10" db="EMBL/GenBank/DDBJ databases">
        <title>Genome assembly for a Yunnan-Guizhou Plateau 3E fish, Anabarilius grahami (Regan), and its evolutionary and genetic applications.</title>
        <authorList>
            <person name="Jiang W."/>
        </authorList>
    </citation>
    <scope>NUCLEOTIDE SEQUENCE [LARGE SCALE GENOMIC DNA]</scope>
    <source>
        <strain evidence="19">AG-KIZ</strain>
        <tissue evidence="19">Muscle</tissue>
    </source>
</reference>
<dbReference type="FunFam" id="3.80.10.10:FF:000059">
    <property type="entry name" value="Chondroadherin like"/>
    <property type="match status" value="1"/>
</dbReference>
<dbReference type="GO" id="GO:0005886">
    <property type="term" value="C:plasma membrane"/>
    <property type="evidence" value="ECO:0007669"/>
    <property type="project" value="TreeGrafter"/>
</dbReference>
<evidence type="ECO:0000259" key="18">
    <source>
        <dbReference type="SMART" id="SM00082"/>
    </source>
</evidence>
<feature type="domain" description="LRRNT" evidence="17">
    <location>
        <begin position="384"/>
        <end position="418"/>
    </location>
</feature>
<evidence type="ECO:0000256" key="16">
    <source>
        <dbReference type="SAM" id="SignalP"/>
    </source>
</evidence>
<keyword evidence="7 14" id="KW-1015">Disulfide bond</keyword>
<dbReference type="PROSITE" id="PS51450">
    <property type="entry name" value="LRR"/>
    <property type="match status" value="3"/>
</dbReference>
<dbReference type="OrthoDB" id="643377at2759"/>
<dbReference type="InterPro" id="IPR017241">
    <property type="entry name" value="Toll-like_receptor"/>
</dbReference>
<keyword evidence="13" id="KW-0399">Innate immunity</keyword>
<dbReference type="GO" id="GO:0006954">
    <property type="term" value="P:inflammatory response"/>
    <property type="evidence" value="ECO:0007669"/>
    <property type="project" value="UniProtKB-UniRule"/>
</dbReference>
<keyword evidence="13" id="KW-0395">Inflammatory response</keyword>
<dbReference type="InterPro" id="IPR000372">
    <property type="entry name" value="LRRNT"/>
</dbReference>
<evidence type="ECO:0000256" key="6">
    <source>
        <dbReference type="ARBA" id="ARBA00022737"/>
    </source>
</evidence>
<feature type="signal peptide" evidence="16">
    <location>
        <begin position="1"/>
        <end position="22"/>
    </location>
</feature>
<sequence>MTLIVASCLLLFLMTSVPAAQAAKCPPVCVCNNTKLTVTCAGKNLTHIPPTINEITVKLDLKRNNLGELAKSAFKRTPYLTHLNLQGCSIQCVREGAFRGLSRLVQLDLTNNNIDILYQESFDGLSSLKQLYLDRNRIEEIHPGAFAALNSLNLLSLTHNQLVYLPNMAFQGMLNIQLLRLSYNFLNNLATEAFAGLLALTHLNLDHNELQYFPTKTMTRLVELTHLDLSFNPMTYLVEESVSMPKLTHLSLNHMALQDLSESALSLSPFVSHVDLSYNQLPYIQALTGSSRLTSLNLTGNPIRCTCLLQGLKKWALSSGIKLYGACAWPPHLSDEPLENVQEQDLRCRPQDELMPDVNDKEGKEEDGVREKTVPTAKPQKKSKCPKNCQCESAAQHATCEDGGHTKVPTGFPGNTLLLDMYGNHFHYLPSNSFPGVPKVLSLRLDGCKIHEIEGGAFQGMKGLMYLYLSDNQLSSLDAKAFEGAHEIMYLHLEGNKLTQFPSSAALAHIPKLLELHLERNLIAKLEPSGLLSTVPQLTGLYLNNNGIATIVPKALDPAPKLDVLHLEANVLTEVPSDALGHAPLLSEIHLSGNPIRWIGPKAFQVVAGTLKHLHIDKMGLQKMSARSLAGFGPGLLSLSLEENQLEELPDLSPLTGLQSLTLNKNPLMCDCKLLPFYRWLENASLKVEAVCGYPPELRGQSVIEAVIFKNCSKENTHSFNETSIPTKAPKPNKPKPMQTTAKARPIPSESNPKPTKTKLTAAPKKNESNELKPVPVPKRTRPNKKKRGRQPRFIMEMSR</sequence>
<protein>
    <recommendedName>
        <fullName evidence="12">Chondroadherin-like protein</fullName>
    </recommendedName>
</protein>
<comment type="caution">
    <text evidence="19">The sequence shown here is derived from an EMBL/GenBank/DDBJ whole genome shotgun (WGS) entry which is preliminary data.</text>
</comment>
<accession>A0A3N0YAR0</accession>
<organism evidence="19 20">
    <name type="scientific">Anabarilius grahami</name>
    <name type="common">Kanglang fish</name>
    <name type="synonym">Barilius grahami</name>
    <dbReference type="NCBI Taxonomy" id="495550"/>
    <lineage>
        <taxon>Eukaryota</taxon>
        <taxon>Metazoa</taxon>
        <taxon>Chordata</taxon>
        <taxon>Craniata</taxon>
        <taxon>Vertebrata</taxon>
        <taxon>Euteleostomi</taxon>
        <taxon>Actinopterygii</taxon>
        <taxon>Neopterygii</taxon>
        <taxon>Teleostei</taxon>
        <taxon>Ostariophysi</taxon>
        <taxon>Cypriniformes</taxon>
        <taxon>Xenocyprididae</taxon>
        <taxon>Xenocypridinae</taxon>
        <taxon>Xenocypridinae incertae sedis</taxon>
        <taxon>Anabarilius</taxon>
    </lineage>
</organism>
<name>A0A3N0YAR0_ANAGA</name>
<evidence type="ECO:0000313" key="19">
    <source>
        <dbReference type="EMBL" id="ROL42910.1"/>
    </source>
</evidence>
<dbReference type="AlphaFoldDB" id="A0A3N0YAR0"/>
<evidence type="ECO:0000256" key="14">
    <source>
        <dbReference type="PIRSR" id="PIRSR037595-2"/>
    </source>
</evidence>
<dbReference type="GO" id="GO:0002224">
    <property type="term" value="P:toll-like receptor signaling pathway"/>
    <property type="evidence" value="ECO:0007669"/>
    <property type="project" value="InterPro"/>
</dbReference>
<feature type="compositionally biased region" description="Basic and acidic residues" evidence="15">
    <location>
        <begin position="349"/>
        <end position="373"/>
    </location>
</feature>
<dbReference type="InterPro" id="IPR003591">
    <property type="entry name" value="Leu-rich_rpt_typical-subtyp"/>
</dbReference>
<feature type="region of interest" description="Disordered" evidence="15">
    <location>
        <begin position="349"/>
        <end position="381"/>
    </location>
</feature>
<dbReference type="Gene3D" id="3.80.10.10">
    <property type="entry name" value="Ribonuclease Inhibitor"/>
    <property type="match status" value="3"/>
</dbReference>
<evidence type="ECO:0000256" key="12">
    <source>
        <dbReference type="ARBA" id="ARBA00071892"/>
    </source>
</evidence>
<evidence type="ECO:0000256" key="7">
    <source>
        <dbReference type="ARBA" id="ARBA00023157"/>
    </source>
</evidence>
<dbReference type="PANTHER" id="PTHR24369:SF210">
    <property type="entry name" value="CHAOPTIN-RELATED"/>
    <property type="match status" value="1"/>
</dbReference>
<evidence type="ECO:0000256" key="4">
    <source>
        <dbReference type="ARBA" id="ARBA00022614"/>
    </source>
</evidence>
<evidence type="ECO:0000256" key="13">
    <source>
        <dbReference type="PIRNR" id="PIRNR037595"/>
    </source>
</evidence>
<evidence type="ECO:0000256" key="8">
    <source>
        <dbReference type="ARBA" id="ARBA00023180"/>
    </source>
</evidence>
<keyword evidence="6" id="KW-0677">Repeat</keyword>
<proteinExistence type="inferred from homology"/>
<keyword evidence="4" id="KW-0433">Leucine-rich repeat</keyword>
<evidence type="ECO:0000256" key="1">
    <source>
        <dbReference type="ARBA" id="ARBA00004498"/>
    </source>
</evidence>
<keyword evidence="8" id="KW-0325">Glycoprotein</keyword>
<evidence type="ECO:0000256" key="2">
    <source>
        <dbReference type="ARBA" id="ARBA00022525"/>
    </source>
</evidence>